<dbReference type="Pfam" id="PF04672">
    <property type="entry name" value="Methyltransf_19"/>
    <property type="match status" value="1"/>
</dbReference>
<proteinExistence type="predicted"/>
<dbReference type="EMBL" id="BAAAPE010000009">
    <property type="protein sequence ID" value="GAA2079976.1"/>
    <property type="molecule type" value="Genomic_DNA"/>
</dbReference>
<protein>
    <submittedName>
        <fullName evidence="1">SAM-dependent methyltransferase</fullName>
    </submittedName>
</protein>
<dbReference type="InterPro" id="IPR006764">
    <property type="entry name" value="SAM_dep_MeTrfase_SAV2177_type"/>
</dbReference>
<dbReference type="GO" id="GO:0032259">
    <property type="term" value="P:methylation"/>
    <property type="evidence" value="ECO:0007669"/>
    <property type="project" value="UniProtKB-KW"/>
</dbReference>
<reference evidence="1 2" key="1">
    <citation type="journal article" date="2019" name="Int. J. Syst. Evol. Microbiol.">
        <title>The Global Catalogue of Microorganisms (GCM) 10K type strain sequencing project: providing services to taxonomists for standard genome sequencing and annotation.</title>
        <authorList>
            <consortium name="The Broad Institute Genomics Platform"/>
            <consortium name="The Broad Institute Genome Sequencing Center for Infectious Disease"/>
            <person name="Wu L."/>
            <person name="Ma J."/>
        </authorList>
    </citation>
    <scope>NUCLEOTIDE SEQUENCE [LARGE SCALE GENOMIC DNA]</scope>
    <source>
        <strain evidence="1 2">JCM 15478</strain>
    </source>
</reference>
<dbReference type="Gene3D" id="3.40.50.150">
    <property type="entry name" value="Vaccinia Virus protein VP39"/>
    <property type="match status" value="1"/>
</dbReference>
<dbReference type="InterPro" id="IPR029063">
    <property type="entry name" value="SAM-dependent_MTases_sf"/>
</dbReference>
<keyword evidence="1" id="KW-0808">Transferase</keyword>
<dbReference type="Proteomes" id="UP001500016">
    <property type="component" value="Unassembled WGS sequence"/>
</dbReference>
<dbReference type="SUPFAM" id="SSF53335">
    <property type="entry name" value="S-adenosyl-L-methionine-dependent methyltransferases"/>
    <property type="match status" value="1"/>
</dbReference>
<dbReference type="GO" id="GO:0008168">
    <property type="term" value="F:methyltransferase activity"/>
    <property type="evidence" value="ECO:0007669"/>
    <property type="project" value="UniProtKB-KW"/>
</dbReference>
<name>A0ABN2W0P9_9ACTN</name>
<sequence>METGGIDSSVPHSARIWNHWLGGRDNYAVDRLVGDEIAAANPHIVDIARVQRAFLCRAVRCLAEEHGVRQFLDVGTGLPTVDNTHEVAQRVAPDARIVYVDHDPLVLTHARALLTSTPEGVTQYLEADLRAPEAILEGAAGTLDLAEPVALILLGITAHITDDSAYDLVGRLLAPLAPGSFLVLCDDTEVVDPAAMREMIRQWNEAGDNPRVNRSPAELARFFDGLEMLDPGLVSVSRWRPEPSPFGEPPLIDDFGAVARKP</sequence>
<dbReference type="PIRSF" id="PIRSF017393">
    <property type="entry name" value="MTase_SAV2177"/>
    <property type="match status" value="1"/>
</dbReference>
<keyword evidence="1" id="KW-0489">Methyltransferase</keyword>
<evidence type="ECO:0000313" key="1">
    <source>
        <dbReference type="EMBL" id="GAA2079976.1"/>
    </source>
</evidence>
<dbReference type="RefSeq" id="WP_344529627.1">
    <property type="nucleotide sequence ID" value="NZ_BAAAPE010000009.1"/>
</dbReference>
<evidence type="ECO:0000313" key="2">
    <source>
        <dbReference type="Proteomes" id="UP001500016"/>
    </source>
</evidence>
<accession>A0ABN2W0P9</accession>
<comment type="caution">
    <text evidence="1">The sequence shown here is derived from an EMBL/GenBank/DDBJ whole genome shotgun (WGS) entry which is preliminary data.</text>
</comment>
<gene>
    <name evidence="1" type="ORF">GCM10009801_37950</name>
</gene>
<keyword evidence="2" id="KW-1185">Reference proteome</keyword>
<organism evidence="1 2">
    <name type="scientific">Streptomyces albiaxialis</name>
    <dbReference type="NCBI Taxonomy" id="329523"/>
    <lineage>
        <taxon>Bacteria</taxon>
        <taxon>Bacillati</taxon>
        <taxon>Actinomycetota</taxon>
        <taxon>Actinomycetes</taxon>
        <taxon>Kitasatosporales</taxon>
        <taxon>Streptomycetaceae</taxon>
        <taxon>Streptomyces</taxon>
    </lineage>
</organism>